<evidence type="ECO:0000256" key="5">
    <source>
        <dbReference type="ARBA" id="ARBA00023136"/>
    </source>
</evidence>
<keyword evidence="5 6" id="KW-0472">Membrane</keyword>
<comment type="caution">
    <text evidence="8">The sequence shown here is derived from an EMBL/GenBank/DDBJ whole genome shotgun (WGS) entry which is preliminary data.</text>
</comment>
<dbReference type="Proteomes" id="UP000586031">
    <property type="component" value="Unassembled WGS sequence"/>
</dbReference>
<dbReference type="InterPro" id="IPR011701">
    <property type="entry name" value="MFS"/>
</dbReference>
<evidence type="ECO:0000256" key="1">
    <source>
        <dbReference type="ARBA" id="ARBA00004141"/>
    </source>
</evidence>
<feature type="transmembrane region" description="Helical" evidence="6">
    <location>
        <begin position="76"/>
        <end position="95"/>
    </location>
</feature>
<dbReference type="PROSITE" id="PS50850">
    <property type="entry name" value="MFS"/>
    <property type="match status" value="1"/>
</dbReference>
<feature type="domain" description="Major facilitator superfamily (MFS) profile" evidence="7">
    <location>
        <begin position="10"/>
        <end position="455"/>
    </location>
</feature>
<keyword evidence="3 6" id="KW-0812">Transmembrane</keyword>
<dbReference type="AlphaFoldDB" id="A0A7J4THS7"/>
<dbReference type="Pfam" id="PF07690">
    <property type="entry name" value="MFS_1"/>
    <property type="match status" value="1"/>
</dbReference>
<reference evidence="9" key="1">
    <citation type="journal article" date="2020" name="bioRxiv">
        <title>A rank-normalized archaeal taxonomy based on genome phylogeny resolves widespread incomplete and uneven classifications.</title>
        <authorList>
            <person name="Rinke C."/>
            <person name="Chuvochina M."/>
            <person name="Mussig A.J."/>
            <person name="Chaumeil P.-A."/>
            <person name="Waite D.W."/>
            <person name="Whitman W.B."/>
            <person name="Parks D.H."/>
            <person name="Hugenholtz P."/>
        </authorList>
    </citation>
    <scope>NUCLEOTIDE SEQUENCE [LARGE SCALE GENOMIC DNA]</scope>
</reference>
<evidence type="ECO:0000256" key="3">
    <source>
        <dbReference type="ARBA" id="ARBA00022692"/>
    </source>
</evidence>
<evidence type="ECO:0000256" key="6">
    <source>
        <dbReference type="SAM" id="Phobius"/>
    </source>
</evidence>
<proteinExistence type="predicted"/>
<organism evidence="8 9">
    <name type="scientific">Methanobacterium subterraneum</name>
    <dbReference type="NCBI Taxonomy" id="59277"/>
    <lineage>
        <taxon>Archaea</taxon>
        <taxon>Methanobacteriati</taxon>
        <taxon>Methanobacteriota</taxon>
        <taxon>Methanomada group</taxon>
        <taxon>Methanobacteria</taxon>
        <taxon>Methanobacteriales</taxon>
        <taxon>Methanobacteriaceae</taxon>
        <taxon>Methanobacterium</taxon>
    </lineage>
</organism>
<evidence type="ECO:0000259" key="7">
    <source>
        <dbReference type="PROSITE" id="PS50850"/>
    </source>
</evidence>
<dbReference type="EMBL" id="DUHE01000033">
    <property type="protein sequence ID" value="HII83451.1"/>
    <property type="molecule type" value="Genomic_DNA"/>
</dbReference>
<comment type="subcellular location">
    <subcellularLocation>
        <location evidence="1">Membrane</location>
        <topology evidence="1">Multi-pass membrane protein</topology>
    </subcellularLocation>
</comment>
<dbReference type="GO" id="GO:0022857">
    <property type="term" value="F:transmembrane transporter activity"/>
    <property type="evidence" value="ECO:0007669"/>
    <property type="project" value="InterPro"/>
</dbReference>
<evidence type="ECO:0000313" key="9">
    <source>
        <dbReference type="Proteomes" id="UP000586031"/>
    </source>
</evidence>
<feature type="transmembrane region" description="Helical" evidence="6">
    <location>
        <begin position="101"/>
        <end position="122"/>
    </location>
</feature>
<feature type="transmembrane region" description="Helical" evidence="6">
    <location>
        <begin position="324"/>
        <end position="342"/>
    </location>
</feature>
<feature type="transmembrane region" description="Helical" evidence="6">
    <location>
        <begin position="260"/>
        <end position="286"/>
    </location>
</feature>
<feature type="transmembrane region" description="Helical" evidence="6">
    <location>
        <begin position="134"/>
        <end position="156"/>
    </location>
</feature>
<evidence type="ECO:0000256" key="4">
    <source>
        <dbReference type="ARBA" id="ARBA00022989"/>
    </source>
</evidence>
<dbReference type="PRINTS" id="PR01036">
    <property type="entry name" value="TCRTETB"/>
</dbReference>
<keyword evidence="2" id="KW-0813">Transport</keyword>
<accession>A0A7J4THS7</accession>
<dbReference type="Gene3D" id="1.20.1250.20">
    <property type="entry name" value="MFS general substrate transporter like domains"/>
    <property type="match status" value="1"/>
</dbReference>
<dbReference type="SUPFAM" id="SSF103473">
    <property type="entry name" value="MFS general substrate transporter"/>
    <property type="match status" value="1"/>
</dbReference>
<dbReference type="Gene3D" id="1.20.1720.10">
    <property type="entry name" value="Multidrug resistance protein D"/>
    <property type="match status" value="1"/>
</dbReference>
<feature type="transmembrane region" description="Helical" evidence="6">
    <location>
        <begin position="398"/>
        <end position="417"/>
    </location>
</feature>
<protein>
    <submittedName>
        <fullName evidence="8">MFS transporter</fullName>
    </submittedName>
</protein>
<feature type="transmembrane region" description="Helical" evidence="6">
    <location>
        <begin position="348"/>
        <end position="366"/>
    </location>
</feature>
<dbReference type="InterPro" id="IPR036259">
    <property type="entry name" value="MFS_trans_sf"/>
</dbReference>
<gene>
    <name evidence="8" type="ORF">HA271_01130</name>
</gene>
<feature type="transmembrane region" description="Helical" evidence="6">
    <location>
        <begin position="162"/>
        <end position="183"/>
    </location>
</feature>
<evidence type="ECO:0000256" key="2">
    <source>
        <dbReference type="ARBA" id="ARBA00022448"/>
    </source>
</evidence>
<dbReference type="PANTHER" id="PTHR42718:SF9">
    <property type="entry name" value="MAJOR FACILITATOR SUPERFAMILY MULTIDRUG TRANSPORTER MFSC"/>
    <property type="match status" value="1"/>
</dbReference>
<name>A0A7J4THS7_9EURY</name>
<feature type="transmembrane region" description="Helical" evidence="6">
    <location>
        <begin position="429"/>
        <end position="449"/>
    </location>
</feature>
<feature type="transmembrane region" description="Helical" evidence="6">
    <location>
        <begin position="292"/>
        <end position="312"/>
    </location>
</feature>
<feature type="transmembrane region" description="Helical" evidence="6">
    <location>
        <begin position="42"/>
        <end position="64"/>
    </location>
</feature>
<sequence length="456" mass="49828">MDNADMKKKIIIAGLLASFLTPFVRASLNVALPTIAVELNMSAVFLTWLPTLYLLVNAILYIPFGRLGDLYGRKRIFQYGLIIFTISSFFSAFSISGEMLLIIRIFQSIGNAMIFANLYAIITSAFPVNERGGVFGVISIGVFGGLIFGPVLGGLLTELVGWRILFALDSLMGIVAAIVISQFKYEWAEATSEKFDIIGAIILSTSLTTIIYSFSTFDQKYGLFLAIAGIIGLSLFYQVEKRTEFPLIPMELFNNKTFTFGNITGLINYGVFVTLTFLLNLYFQYIKGFDPFTTGLIIALPSLSMIIVSPLAGRLADRIEPTTLTTAGMILTTIGLAIMAVINKNTNLIVEIGSILIFGCGIGLFYSPNTKAVVSSVEKRYFGVATATLSNMRSMGQIFGMGIAMLMISLFIGNVEISPANYIELSQSIRTTLIILSLICSIGIFTTLIKENNHTT</sequence>
<feature type="transmembrane region" description="Helical" evidence="6">
    <location>
        <begin position="195"/>
        <end position="215"/>
    </location>
</feature>
<dbReference type="InterPro" id="IPR020846">
    <property type="entry name" value="MFS_dom"/>
</dbReference>
<keyword evidence="4 6" id="KW-1133">Transmembrane helix</keyword>
<dbReference type="GO" id="GO:0016020">
    <property type="term" value="C:membrane"/>
    <property type="evidence" value="ECO:0007669"/>
    <property type="project" value="UniProtKB-SubCell"/>
</dbReference>
<feature type="transmembrane region" description="Helical" evidence="6">
    <location>
        <begin position="221"/>
        <end position="239"/>
    </location>
</feature>
<dbReference type="CDD" id="cd17321">
    <property type="entry name" value="MFS_MMR_MDR_like"/>
    <property type="match status" value="1"/>
</dbReference>
<evidence type="ECO:0000313" key="8">
    <source>
        <dbReference type="EMBL" id="HII83451.1"/>
    </source>
</evidence>
<dbReference type="PANTHER" id="PTHR42718">
    <property type="entry name" value="MAJOR FACILITATOR SUPERFAMILY MULTIDRUG TRANSPORTER MFSC"/>
    <property type="match status" value="1"/>
</dbReference>